<comment type="caution">
    <text evidence="5">The sequence shown here is derived from an EMBL/GenBank/DDBJ whole genome shotgun (WGS) entry which is preliminary data.</text>
</comment>
<keyword evidence="1" id="KW-0862">Zinc</keyword>
<reference evidence="5" key="1">
    <citation type="submission" date="2021-08" db="EMBL/GenBank/DDBJ databases">
        <title>WGS assembly of Ceratopteris richardii.</title>
        <authorList>
            <person name="Marchant D.B."/>
            <person name="Chen G."/>
            <person name="Jenkins J."/>
            <person name="Shu S."/>
            <person name="Leebens-Mack J."/>
            <person name="Grimwood J."/>
            <person name="Schmutz J."/>
            <person name="Soltis P."/>
            <person name="Soltis D."/>
            <person name="Chen Z.-H."/>
        </authorList>
    </citation>
    <scope>NUCLEOTIDE SEQUENCE</scope>
    <source>
        <strain evidence="5">Whitten #5841</strain>
        <tissue evidence="5">Leaf</tissue>
    </source>
</reference>
<keyword evidence="1" id="KW-0479">Metal-binding</keyword>
<accession>A0A8T2UHC6</accession>
<keyword evidence="1" id="KW-0863">Zinc-finger</keyword>
<feature type="transmembrane region" description="Helical" evidence="3">
    <location>
        <begin position="24"/>
        <end position="44"/>
    </location>
</feature>
<feature type="transmembrane region" description="Helical" evidence="3">
    <location>
        <begin position="139"/>
        <end position="163"/>
    </location>
</feature>
<dbReference type="PROSITE" id="PS50089">
    <property type="entry name" value="ZF_RING_2"/>
    <property type="match status" value="1"/>
</dbReference>
<feature type="domain" description="RING-type" evidence="4">
    <location>
        <begin position="250"/>
        <end position="291"/>
    </location>
</feature>
<dbReference type="AlphaFoldDB" id="A0A8T2UHC6"/>
<dbReference type="SMART" id="SM00184">
    <property type="entry name" value="RING"/>
    <property type="match status" value="1"/>
</dbReference>
<organism evidence="5 6">
    <name type="scientific">Ceratopteris richardii</name>
    <name type="common">Triangle waterfern</name>
    <dbReference type="NCBI Taxonomy" id="49495"/>
    <lineage>
        <taxon>Eukaryota</taxon>
        <taxon>Viridiplantae</taxon>
        <taxon>Streptophyta</taxon>
        <taxon>Embryophyta</taxon>
        <taxon>Tracheophyta</taxon>
        <taxon>Polypodiopsida</taxon>
        <taxon>Polypodiidae</taxon>
        <taxon>Polypodiales</taxon>
        <taxon>Pteridineae</taxon>
        <taxon>Pteridaceae</taxon>
        <taxon>Parkerioideae</taxon>
        <taxon>Ceratopteris</taxon>
    </lineage>
</organism>
<name>A0A8T2UHC6_CERRI</name>
<dbReference type="OMA" id="LCKFPLH"/>
<dbReference type="GO" id="GO:0010182">
    <property type="term" value="P:sugar mediated signaling pathway"/>
    <property type="evidence" value="ECO:0007669"/>
    <property type="project" value="InterPro"/>
</dbReference>
<dbReference type="InterPro" id="IPR001841">
    <property type="entry name" value="Znf_RING"/>
</dbReference>
<feature type="compositionally biased region" description="Polar residues" evidence="2">
    <location>
        <begin position="323"/>
        <end position="338"/>
    </location>
</feature>
<dbReference type="GO" id="GO:0008270">
    <property type="term" value="F:zinc ion binding"/>
    <property type="evidence" value="ECO:0007669"/>
    <property type="project" value="UniProtKB-KW"/>
</dbReference>
<evidence type="ECO:0000256" key="3">
    <source>
        <dbReference type="SAM" id="Phobius"/>
    </source>
</evidence>
<keyword evidence="3" id="KW-0812">Transmembrane</keyword>
<dbReference type="OrthoDB" id="8062037at2759"/>
<feature type="transmembrane region" description="Helical" evidence="3">
    <location>
        <begin position="95"/>
        <end position="119"/>
    </location>
</feature>
<sequence>MKDSTAVRPILTENMILNKFNIRWYDVFFLLMLTGSAIVISVNWERYQTCRFPLRVWIVVDYVGVFAFQILMYVDNGFASRLGRPMNNAQTSKLFMGRLAVLMLLVLIFNPFLWVWTILGSLWFMSAKDCISEGQKWGFLVWLLLNYCGLICIACLSAGKWLIRRQAHRGRHSHGAVASELHILLDLIRVPDIPSQHANLGHMVVGPRVQAVTHHPGLFSSQNQKEAVETLIQQLPKFQLNATPMDCNDCSICLEDFRSGDEVRGLPCAHNFHVGCIDKWLRLNTRCPRCRSYVFPNLDFSAQGDANLHTTHGAENIDLDGNASANVSASTPSNTRSSRYVRAPLGQNNLLRLQEILQAMRTENSINEINAGQIEESTTDELGIHNSESAGIVARSDQQNSFRLSNIVVIERSPPARF</sequence>
<evidence type="ECO:0000256" key="1">
    <source>
        <dbReference type="PROSITE-ProRule" id="PRU00175"/>
    </source>
</evidence>
<dbReference type="InterPro" id="IPR044793">
    <property type="entry name" value="SIS3"/>
</dbReference>
<evidence type="ECO:0000259" key="4">
    <source>
        <dbReference type="PROSITE" id="PS50089"/>
    </source>
</evidence>
<dbReference type="Proteomes" id="UP000825935">
    <property type="component" value="Chromosome 7"/>
</dbReference>
<evidence type="ECO:0000313" key="5">
    <source>
        <dbReference type="EMBL" id="KAH7432744.1"/>
    </source>
</evidence>
<proteinExistence type="predicted"/>
<feature type="transmembrane region" description="Helical" evidence="3">
    <location>
        <begin position="56"/>
        <end position="74"/>
    </location>
</feature>
<gene>
    <name evidence="5" type="ORF">KP509_07G037800</name>
</gene>
<feature type="region of interest" description="Disordered" evidence="2">
    <location>
        <begin position="318"/>
        <end position="341"/>
    </location>
</feature>
<evidence type="ECO:0000313" key="6">
    <source>
        <dbReference type="Proteomes" id="UP000825935"/>
    </source>
</evidence>
<dbReference type="GO" id="GO:0004842">
    <property type="term" value="F:ubiquitin-protein transferase activity"/>
    <property type="evidence" value="ECO:0007669"/>
    <property type="project" value="InterPro"/>
</dbReference>
<dbReference type="PANTHER" id="PTHR47179:SF1">
    <property type="entry name" value="E3 UBIQUITIN-PROTEIN LIGASE SIS3"/>
    <property type="match status" value="1"/>
</dbReference>
<keyword evidence="3" id="KW-1133">Transmembrane helix</keyword>
<evidence type="ECO:0000256" key="2">
    <source>
        <dbReference type="SAM" id="MobiDB-lite"/>
    </source>
</evidence>
<dbReference type="SUPFAM" id="SSF57850">
    <property type="entry name" value="RING/U-box"/>
    <property type="match status" value="1"/>
</dbReference>
<dbReference type="EMBL" id="CM035412">
    <property type="protein sequence ID" value="KAH7432744.1"/>
    <property type="molecule type" value="Genomic_DNA"/>
</dbReference>
<dbReference type="Gene3D" id="3.30.40.10">
    <property type="entry name" value="Zinc/RING finger domain, C3HC4 (zinc finger)"/>
    <property type="match status" value="1"/>
</dbReference>
<protein>
    <recommendedName>
        <fullName evidence="4">RING-type domain-containing protein</fullName>
    </recommendedName>
</protein>
<dbReference type="Pfam" id="PF13639">
    <property type="entry name" value="zf-RING_2"/>
    <property type="match status" value="1"/>
</dbReference>
<dbReference type="InterPro" id="IPR013083">
    <property type="entry name" value="Znf_RING/FYVE/PHD"/>
</dbReference>
<dbReference type="PANTHER" id="PTHR47179">
    <property type="entry name" value="E3 UBIQUITIN-PROTEIN LIGASE SIS3"/>
    <property type="match status" value="1"/>
</dbReference>
<keyword evidence="6" id="KW-1185">Reference proteome</keyword>
<keyword evidence="3" id="KW-0472">Membrane</keyword>